<dbReference type="InterPro" id="IPR050922">
    <property type="entry name" value="LytR/CpsA/Psr_CW_biosynth"/>
</dbReference>
<accession>A0A6L7IVG2</accession>
<proteinExistence type="inferred from homology"/>
<feature type="domain" description="Cell envelope-related transcriptional attenuator" evidence="2">
    <location>
        <begin position="12"/>
        <end position="113"/>
    </location>
</feature>
<evidence type="ECO:0000259" key="2">
    <source>
        <dbReference type="Pfam" id="PF03816"/>
    </source>
</evidence>
<comment type="similarity">
    <text evidence="1">Belongs to the LytR/CpsA/Psr (LCP) family.</text>
</comment>
<dbReference type="Pfam" id="PF03816">
    <property type="entry name" value="LytR_cpsA_psr"/>
    <property type="match status" value="1"/>
</dbReference>
<dbReference type="Gene3D" id="3.40.630.190">
    <property type="entry name" value="LCP protein"/>
    <property type="match status" value="1"/>
</dbReference>
<dbReference type="KEGG" id="egd:GS424_011600"/>
<dbReference type="PANTHER" id="PTHR33392:SF6">
    <property type="entry name" value="POLYISOPRENYL-TEICHOIC ACID--PEPTIDOGLYCAN TEICHOIC ACID TRANSFERASE TAGU"/>
    <property type="match status" value="1"/>
</dbReference>
<dbReference type="NCBIfam" id="TIGR00350">
    <property type="entry name" value="lytR_cpsA_psr"/>
    <property type="match status" value="1"/>
</dbReference>
<evidence type="ECO:0000313" key="3">
    <source>
        <dbReference type="EMBL" id="QOS70026.1"/>
    </source>
</evidence>
<evidence type="ECO:0000256" key="1">
    <source>
        <dbReference type="ARBA" id="ARBA00006068"/>
    </source>
</evidence>
<evidence type="ECO:0000313" key="4">
    <source>
        <dbReference type="Proteomes" id="UP000478463"/>
    </source>
</evidence>
<dbReference type="AlphaFoldDB" id="A0A6L7IVG2"/>
<sequence length="182" mass="20153">MAWCPSLATGSSSRINDALLDNDPQKVVDEAEKLTGVEIPCYMMITFASFEALIDAMGGIVVDVPKDIKVPDPMTAEDVTVKAGDDQYLDGSEALVLARARKEYDDNQEALRQINVRNLEIAMLQKVLDLDSEKAANVVLVDLEENTSTIWTWPALRRRSLQGDLSGFGVWDAGRGVQRWRP</sequence>
<reference evidence="3 4" key="1">
    <citation type="submission" date="2020-10" db="EMBL/GenBank/DDBJ databases">
        <title>Eggerthella sp. nov., isolated from human feces.</title>
        <authorList>
            <person name="Yajun G."/>
        </authorList>
    </citation>
    <scope>NUCLEOTIDE SEQUENCE [LARGE SCALE GENOMIC DNA]</scope>
    <source>
        <strain evidence="3 4">HF-1101</strain>
    </source>
</reference>
<dbReference type="Proteomes" id="UP000478463">
    <property type="component" value="Chromosome"/>
</dbReference>
<dbReference type="InterPro" id="IPR004474">
    <property type="entry name" value="LytR_CpsA_psr"/>
</dbReference>
<gene>
    <name evidence="3" type="ORF">GS424_011600</name>
</gene>
<name>A0A6L7IVG2_9ACTN</name>
<organism evidence="3 4">
    <name type="scientific">Eggerthella guodeyinii</name>
    <dbReference type="NCBI Taxonomy" id="2690837"/>
    <lineage>
        <taxon>Bacteria</taxon>
        <taxon>Bacillati</taxon>
        <taxon>Actinomycetota</taxon>
        <taxon>Coriobacteriia</taxon>
        <taxon>Eggerthellales</taxon>
        <taxon>Eggerthellaceae</taxon>
        <taxon>Eggerthella</taxon>
    </lineage>
</organism>
<protein>
    <submittedName>
        <fullName evidence="3">LCP family protein</fullName>
    </submittedName>
</protein>
<dbReference type="EMBL" id="CP063310">
    <property type="protein sequence ID" value="QOS70026.1"/>
    <property type="molecule type" value="Genomic_DNA"/>
</dbReference>
<dbReference type="PANTHER" id="PTHR33392">
    <property type="entry name" value="POLYISOPRENYL-TEICHOIC ACID--PEPTIDOGLYCAN TEICHOIC ACID TRANSFERASE TAGU"/>
    <property type="match status" value="1"/>
</dbReference>